<dbReference type="AlphaFoldDB" id="A0A6A5SCZ6"/>
<keyword evidence="1" id="KW-0812">Transmembrane</keyword>
<protein>
    <submittedName>
        <fullName evidence="2">Uncharacterized protein</fullName>
    </submittedName>
</protein>
<evidence type="ECO:0000313" key="3">
    <source>
        <dbReference type="Proteomes" id="UP000800038"/>
    </source>
</evidence>
<evidence type="ECO:0000313" key="2">
    <source>
        <dbReference type="EMBL" id="KAF1937843.1"/>
    </source>
</evidence>
<keyword evidence="1" id="KW-1133">Transmembrane helix</keyword>
<feature type="transmembrane region" description="Helical" evidence="1">
    <location>
        <begin position="123"/>
        <end position="150"/>
    </location>
</feature>
<organism evidence="2 3">
    <name type="scientific">Clathrospora elynae</name>
    <dbReference type="NCBI Taxonomy" id="706981"/>
    <lineage>
        <taxon>Eukaryota</taxon>
        <taxon>Fungi</taxon>
        <taxon>Dikarya</taxon>
        <taxon>Ascomycota</taxon>
        <taxon>Pezizomycotina</taxon>
        <taxon>Dothideomycetes</taxon>
        <taxon>Pleosporomycetidae</taxon>
        <taxon>Pleosporales</taxon>
        <taxon>Diademaceae</taxon>
        <taxon>Clathrospora</taxon>
    </lineage>
</organism>
<reference evidence="2" key="1">
    <citation type="journal article" date="2020" name="Stud. Mycol.">
        <title>101 Dothideomycetes genomes: a test case for predicting lifestyles and emergence of pathogens.</title>
        <authorList>
            <person name="Haridas S."/>
            <person name="Albert R."/>
            <person name="Binder M."/>
            <person name="Bloem J."/>
            <person name="Labutti K."/>
            <person name="Salamov A."/>
            <person name="Andreopoulos B."/>
            <person name="Baker S."/>
            <person name="Barry K."/>
            <person name="Bills G."/>
            <person name="Bluhm B."/>
            <person name="Cannon C."/>
            <person name="Castanera R."/>
            <person name="Culley D."/>
            <person name="Daum C."/>
            <person name="Ezra D."/>
            <person name="Gonzalez J."/>
            <person name="Henrissat B."/>
            <person name="Kuo A."/>
            <person name="Liang C."/>
            <person name="Lipzen A."/>
            <person name="Lutzoni F."/>
            <person name="Magnuson J."/>
            <person name="Mondo S."/>
            <person name="Nolan M."/>
            <person name="Ohm R."/>
            <person name="Pangilinan J."/>
            <person name="Park H.-J."/>
            <person name="Ramirez L."/>
            <person name="Alfaro M."/>
            <person name="Sun H."/>
            <person name="Tritt A."/>
            <person name="Yoshinaga Y."/>
            <person name="Zwiers L.-H."/>
            <person name="Turgeon B."/>
            <person name="Goodwin S."/>
            <person name="Spatafora J."/>
            <person name="Crous P."/>
            <person name="Grigoriev I."/>
        </authorList>
    </citation>
    <scope>NUCLEOTIDE SEQUENCE</scope>
    <source>
        <strain evidence="2">CBS 161.51</strain>
    </source>
</reference>
<proteinExistence type="predicted"/>
<gene>
    <name evidence="2" type="ORF">EJ02DRAFT_514911</name>
</gene>
<keyword evidence="3" id="KW-1185">Reference proteome</keyword>
<sequence>MTLSESNSLFQNPWHWLAQLNVMLADDSRDLPVAFTEIWDVVVSFVNGEITTLSNTKSNGSVAGITSGVSLPSFGWNHTTPDDFIAVYEMSISKALALPLVVHTVPAPPDLVQRRVTKIITKLPAIALWLLVTSNLFFALFGLVLSVLAIRATSPEVHQIHTRLTTAGLAAQLFDWQHARRAAKNDQELFTENLNNGSKKGVEKRISVRATATGGAEFLTENVLSTVTSLEDEEQVLFLRSTQKL</sequence>
<accession>A0A6A5SCZ6</accession>
<dbReference type="OrthoDB" id="3344043at2759"/>
<name>A0A6A5SCZ6_9PLEO</name>
<dbReference type="Proteomes" id="UP000800038">
    <property type="component" value="Unassembled WGS sequence"/>
</dbReference>
<evidence type="ECO:0000256" key="1">
    <source>
        <dbReference type="SAM" id="Phobius"/>
    </source>
</evidence>
<keyword evidence="1" id="KW-0472">Membrane</keyword>
<dbReference type="EMBL" id="ML976123">
    <property type="protein sequence ID" value="KAF1937843.1"/>
    <property type="molecule type" value="Genomic_DNA"/>
</dbReference>